<dbReference type="PANTHER" id="PTHR43297">
    <property type="entry name" value="OLIGOPEPTIDE TRANSPORT ATP-BINDING PROTEIN APPD"/>
    <property type="match status" value="1"/>
</dbReference>
<dbReference type="InterPro" id="IPR003593">
    <property type="entry name" value="AAA+_ATPase"/>
</dbReference>
<comment type="similarity">
    <text evidence="2">Belongs to the ABC transporter superfamily.</text>
</comment>
<gene>
    <name evidence="10" type="ORF">DLM86_08090</name>
</gene>
<feature type="domain" description="ABC transporter" evidence="9">
    <location>
        <begin position="6"/>
        <end position="257"/>
    </location>
</feature>
<evidence type="ECO:0000313" key="10">
    <source>
        <dbReference type="EMBL" id="PYI55679.1"/>
    </source>
</evidence>
<dbReference type="SUPFAM" id="SSF52540">
    <property type="entry name" value="P-loop containing nucleoside triphosphate hydrolases"/>
    <property type="match status" value="1"/>
</dbReference>
<dbReference type="OrthoDB" id="9802264at2"/>
<dbReference type="NCBIfam" id="TIGR01727">
    <property type="entry name" value="oligo_HPY"/>
    <property type="match status" value="1"/>
</dbReference>
<dbReference type="EMBL" id="QJVJ01000003">
    <property type="protein sequence ID" value="PYI55679.1"/>
    <property type="molecule type" value="Genomic_DNA"/>
</dbReference>
<dbReference type="Proteomes" id="UP000247476">
    <property type="component" value="Unassembled WGS sequence"/>
</dbReference>
<dbReference type="PANTHER" id="PTHR43297:SF2">
    <property type="entry name" value="DIPEPTIDE TRANSPORT ATP-BINDING PROTEIN DPPD"/>
    <property type="match status" value="1"/>
</dbReference>
<comment type="subcellular location">
    <subcellularLocation>
        <location evidence="1">Cell membrane</location>
        <topology evidence="1">Peripheral membrane protein</topology>
    </subcellularLocation>
</comment>
<dbReference type="Pfam" id="PF00005">
    <property type="entry name" value="ABC_tran"/>
    <property type="match status" value="1"/>
</dbReference>
<evidence type="ECO:0000256" key="2">
    <source>
        <dbReference type="ARBA" id="ARBA00005417"/>
    </source>
</evidence>
<dbReference type="FunFam" id="3.40.50.300:FF:000016">
    <property type="entry name" value="Oligopeptide ABC transporter ATP-binding component"/>
    <property type="match status" value="1"/>
</dbReference>
<evidence type="ECO:0000313" key="11">
    <source>
        <dbReference type="Proteomes" id="UP000247476"/>
    </source>
</evidence>
<dbReference type="InterPro" id="IPR050388">
    <property type="entry name" value="ABC_Ni/Peptide_Import"/>
</dbReference>
<keyword evidence="3" id="KW-0813">Transport</keyword>
<dbReference type="PROSITE" id="PS50893">
    <property type="entry name" value="ABC_TRANSPORTER_2"/>
    <property type="match status" value="1"/>
</dbReference>
<evidence type="ECO:0000256" key="6">
    <source>
        <dbReference type="ARBA" id="ARBA00022840"/>
    </source>
</evidence>
<sequence>MTPKLLEVQGLKTEFRRDGGSVTAVSGVDFHINKGEVLGLVGESGCGKSVTSLSIMRLLKDTPGRIAGGAVRFEGTDLTRLSENEMRRYRGNELAMIFQEPMTSLNPVLRIGRQLEEPIMLHLGYGRKRAREHAIHMLKLVGIPRAEDVVNDYPHQLSGGMRQRVMIAMAMACGPKLLIADEPTTALDVTIQAQILDLMKRLKEEQDMGMLLITHDLGVVAEMCDRVVVMYAGRVVEEANVQDLFENPQHPYTKGLIHSVPKLRQNVRRLASIPGNVPDLSAMPKGCKFAPRCPHAMERCLAEEPELLPVEGAEDRKSRCWLTEPGNPEGGERS</sequence>
<evidence type="ECO:0000256" key="7">
    <source>
        <dbReference type="ARBA" id="ARBA00023136"/>
    </source>
</evidence>
<feature type="region of interest" description="Disordered" evidence="8">
    <location>
        <begin position="313"/>
        <end position="334"/>
    </location>
</feature>
<proteinExistence type="inferred from homology"/>
<dbReference type="GO" id="GO:0015833">
    <property type="term" value="P:peptide transport"/>
    <property type="evidence" value="ECO:0007669"/>
    <property type="project" value="InterPro"/>
</dbReference>
<dbReference type="Gene3D" id="3.40.50.300">
    <property type="entry name" value="P-loop containing nucleotide triphosphate hydrolases"/>
    <property type="match status" value="1"/>
</dbReference>
<keyword evidence="11" id="KW-1185">Reference proteome</keyword>
<dbReference type="GO" id="GO:0005524">
    <property type="term" value="F:ATP binding"/>
    <property type="evidence" value="ECO:0007669"/>
    <property type="project" value="UniProtKB-KW"/>
</dbReference>
<evidence type="ECO:0000256" key="8">
    <source>
        <dbReference type="SAM" id="MobiDB-lite"/>
    </source>
</evidence>
<dbReference type="GO" id="GO:0016887">
    <property type="term" value="F:ATP hydrolysis activity"/>
    <property type="evidence" value="ECO:0007669"/>
    <property type="project" value="InterPro"/>
</dbReference>
<dbReference type="GO" id="GO:0005886">
    <property type="term" value="C:plasma membrane"/>
    <property type="evidence" value="ECO:0007669"/>
    <property type="project" value="UniProtKB-SubCell"/>
</dbReference>
<evidence type="ECO:0000256" key="1">
    <source>
        <dbReference type="ARBA" id="ARBA00004202"/>
    </source>
</evidence>
<reference evidence="10 11" key="1">
    <citation type="submission" date="2018-05" db="EMBL/GenBank/DDBJ databases">
        <title>Paenibacillus flagellatus sp. nov., isolated from selenium mineral soil.</title>
        <authorList>
            <person name="Dai X."/>
        </authorList>
    </citation>
    <scope>NUCLEOTIDE SEQUENCE [LARGE SCALE GENOMIC DNA]</scope>
    <source>
        <strain evidence="10 11">DXL2</strain>
    </source>
</reference>
<keyword evidence="4" id="KW-1003">Cell membrane</keyword>
<dbReference type="InterPro" id="IPR027417">
    <property type="entry name" value="P-loop_NTPase"/>
</dbReference>
<accession>A0A2V5K861</accession>
<keyword evidence="7" id="KW-0472">Membrane</keyword>
<evidence type="ECO:0000256" key="5">
    <source>
        <dbReference type="ARBA" id="ARBA00022741"/>
    </source>
</evidence>
<protein>
    <submittedName>
        <fullName evidence="10">Peptide ABC transporter ATP-binding protein</fullName>
    </submittedName>
</protein>
<dbReference type="InterPro" id="IPR003439">
    <property type="entry name" value="ABC_transporter-like_ATP-bd"/>
</dbReference>
<dbReference type="CDD" id="cd03257">
    <property type="entry name" value="ABC_NikE_OppD_transporters"/>
    <property type="match status" value="1"/>
</dbReference>
<dbReference type="SMART" id="SM00382">
    <property type="entry name" value="AAA"/>
    <property type="match status" value="1"/>
</dbReference>
<comment type="caution">
    <text evidence="10">The sequence shown here is derived from an EMBL/GenBank/DDBJ whole genome shotgun (WGS) entry which is preliminary data.</text>
</comment>
<dbReference type="Pfam" id="PF08352">
    <property type="entry name" value="oligo_HPY"/>
    <property type="match status" value="1"/>
</dbReference>
<dbReference type="InterPro" id="IPR013563">
    <property type="entry name" value="Oligopep_ABC_C"/>
</dbReference>
<evidence type="ECO:0000256" key="4">
    <source>
        <dbReference type="ARBA" id="ARBA00022475"/>
    </source>
</evidence>
<keyword evidence="5" id="KW-0547">Nucleotide-binding</keyword>
<name>A0A2V5K861_9BACL</name>
<dbReference type="PROSITE" id="PS00211">
    <property type="entry name" value="ABC_TRANSPORTER_1"/>
    <property type="match status" value="1"/>
</dbReference>
<dbReference type="InterPro" id="IPR017871">
    <property type="entry name" value="ABC_transporter-like_CS"/>
</dbReference>
<dbReference type="AlphaFoldDB" id="A0A2V5K861"/>
<organism evidence="10 11">
    <name type="scientific">Paenibacillus flagellatus</name>
    <dbReference type="NCBI Taxonomy" id="2211139"/>
    <lineage>
        <taxon>Bacteria</taxon>
        <taxon>Bacillati</taxon>
        <taxon>Bacillota</taxon>
        <taxon>Bacilli</taxon>
        <taxon>Bacillales</taxon>
        <taxon>Paenibacillaceae</taxon>
        <taxon>Paenibacillus</taxon>
    </lineage>
</organism>
<evidence type="ECO:0000256" key="3">
    <source>
        <dbReference type="ARBA" id="ARBA00022448"/>
    </source>
</evidence>
<keyword evidence="6 10" id="KW-0067">ATP-binding</keyword>
<dbReference type="RefSeq" id="WP_110839479.1">
    <property type="nucleotide sequence ID" value="NZ_QJVJ01000003.1"/>
</dbReference>
<evidence type="ECO:0000259" key="9">
    <source>
        <dbReference type="PROSITE" id="PS50893"/>
    </source>
</evidence>